<evidence type="ECO:0000313" key="4">
    <source>
        <dbReference type="Proteomes" id="UP000053271"/>
    </source>
</evidence>
<dbReference type="RefSeq" id="WP_067236153.1">
    <property type="nucleotide sequence ID" value="NZ_KQ948555.1"/>
</dbReference>
<dbReference type="InterPro" id="IPR005754">
    <property type="entry name" value="Sortase"/>
</dbReference>
<dbReference type="STRING" id="68231.AQJ30_20635"/>
<dbReference type="Proteomes" id="UP000053271">
    <property type="component" value="Unassembled WGS sequence"/>
</dbReference>
<keyword evidence="4" id="KW-1185">Reference proteome</keyword>
<dbReference type="AlphaFoldDB" id="A0A101QV05"/>
<sequence length="222" mass="22922">MREAPRTSTARSRLLTGVTWAVLLLGLWLWGLDVTAVRPGPAVPTVTGAAAPGRPPGTPLPPAAEPLGTAAPQRIDVPDLGVQAPVLPRGLDARGAIDPPPYDQAGVVGWYAQGATPGARGAALLVGHVDTRTRPAVFARLGTLGAGAAVRVVRADGRVAVFTVEDVEVVPRDRFDAARAYGPRRAGRAELRLVTCGGTFDRASGTYAANVIVSAYLTGVAR</sequence>
<dbReference type="GeneID" id="91427016"/>
<evidence type="ECO:0000256" key="1">
    <source>
        <dbReference type="ARBA" id="ARBA00022801"/>
    </source>
</evidence>
<name>A0A101QV05_9ACTN</name>
<keyword evidence="2" id="KW-0472">Membrane</keyword>
<feature type="transmembrane region" description="Helical" evidence="2">
    <location>
        <begin position="12"/>
        <end position="31"/>
    </location>
</feature>
<dbReference type="EMBL" id="LMWS01000023">
    <property type="protein sequence ID" value="KUN36645.1"/>
    <property type="molecule type" value="Genomic_DNA"/>
</dbReference>
<keyword evidence="2" id="KW-1133">Transmembrane helix</keyword>
<evidence type="ECO:0000313" key="3">
    <source>
        <dbReference type="EMBL" id="KUN36645.1"/>
    </source>
</evidence>
<protein>
    <submittedName>
        <fullName evidence="3">Sortase</fullName>
    </submittedName>
</protein>
<organism evidence="3 4">
    <name type="scientific">Streptomyces longwoodensis</name>
    <dbReference type="NCBI Taxonomy" id="68231"/>
    <lineage>
        <taxon>Bacteria</taxon>
        <taxon>Bacillati</taxon>
        <taxon>Actinomycetota</taxon>
        <taxon>Actinomycetes</taxon>
        <taxon>Kitasatosporales</taxon>
        <taxon>Streptomycetaceae</taxon>
        <taxon>Streptomyces</taxon>
    </lineage>
</organism>
<gene>
    <name evidence="3" type="ORF">AQJ30_20635</name>
</gene>
<keyword evidence="2" id="KW-0812">Transmembrane</keyword>
<dbReference type="SUPFAM" id="SSF63817">
    <property type="entry name" value="Sortase"/>
    <property type="match status" value="1"/>
</dbReference>
<accession>A0A101QV05</accession>
<dbReference type="CDD" id="cd05829">
    <property type="entry name" value="Sortase_F"/>
    <property type="match status" value="1"/>
</dbReference>
<comment type="caution">
    <text evidence="3">The sequence shown here is derived from an EMBL/GenBank/DDBJ whole genome shotgun (WGS) entry which is preliminary data.</text>
</comment>
<reference evidence="3 4" key="1">
    <citation type="submission" date="2015-10" db="EMBL/GenBank/DDBJ databases">
        <title>Draft genome sequence of Streptomyces longwoodensis DSM 41677, type strain for the species Streptomyces longwoodensis.</title>
        <authorList>
            <person name="Ruckert C."/>
            <person name="Winkler A."/>
            <person name="Kalinowski J."/>
            <person name="Kampfer P."/>
            <person name="Glaeser S."/>
        </authorList>
    </citation>
    <scope>NUCLEOTIDE SEQUENCE [LARGE SCALE GENOMIC DNA]</scope>
    <source>
        <strain evidence="3 4">DSM 41677</strain>
    </source>
</reference>
<dbReference type="Pfam" id="PF04203">
    <property type="entry name" value="Sortase"/>
    <property type="match status" value="1"/>
</dbReference>
<dbReference type="Gene3D" id="2.40.260.10">
    <property type="entry name" value="Sortase"/>
    <property type="match status" value="1"/>
</dbReference>
<dbReference type="GO" id="GO:0016787">
    <property type="term" value="F:hydrolase activity"/>
    <property type="evidence" value="ECO:0007669"/>
    <property type="project" value="UniProtKB-KW"/>
</dbReference>
<dbReference type="InterPro" id="IPR042001">
    <property type="entry name" value="Sortase_F"/>
</dbReference>
<dbReference type="NCBIfam" id="NF033748">
    <property type="entry name" value="class_F_sortase"/>
    <property type="match status" value="1"/>
</dbReference>
<dbReference type="InterPro" id="IPR023365">
    <property type="entry name" value="Sortase_dom-sf"/>
</dbReference>
<evidence type="ECO:0000256" key="2">
    <source>
        <dbReference type="SAM" id="Phobius"/>
    </source>
</evidence>
<proteinExistence type="predicted"/>
<keyword evidence="1" id="KW-0378">Hydrolase</keyword>